<keyword evidence="2" id="KW-1185">Reference proteome</keyword>
<evidence type="ECO:0000313" key="2">
    <source>
        <dbReference type="Proteomes" id="UP001187531"/>
    </source>
</evidence>
<name>A0AA88HC34_ARTSF</name>
<proteinExistence type="predicted"/>
<dbReference type="AlphaFoldDB" id="A0AA88HC34"/>
<sequence length="140" mass="16403">MMAVGSILLEITTNRTYARFQQKYLTMCSSLLNHIPALNNFALLKMELLKPPRMQWDNRTDLRSQWTRFEAEVRAVFQGPLEGKSEKARCGYLLLWVGDEGRAIFQTFTIEESDKNKIEPLLRKFRDRIFGPHYDTCAVR</sequence>
<accession>A0AA88HC34</accession>
<comment type="caution">
    <text evidence="1">The sequence shown here is derived from an EMBL/GenBank/DDBJ whole genome shotgun (WGS) entry which is preliminary data.</text>
</comment>
<protein>
    <submittedName>
        <fullName evidence="1">Uncharacterized protein</fullName>
    </submittedName>
</protein>
<reference evidence="1" key="1">
    <citation type="submission" date="2023-07" db="EMBL/GenBank/DDBJ databases">
        <title>Chromosome-level genome assembly of Artemia franciscana.</title>
        <authorList>
            <person name="Jo E."/>
        </authorList>
    </citation>
    <scope>NUCLEOTIDE SEQUENCE</scope>
    <source>
        <tissue evidence="1">Whole body</tissue>
    </source>
</reference>
<organism evidence="1 2">
    <name type="scientific">Artemia franciscana</name>
    <name type="common">Brine shrimp</name>
    <name type="synonym">Artemia sanfranciscana</name>
    <dbReference type="NCBI Taxonomy" id="6661"/>
    <lineage>
        <taxon>Eukaryota</taxon>
        <taxon>Metazoa</taxon>
        <taxon>Ecdysozoa</taxon>
        <taxon>Arthropoda</taxon>
        <taxon>Crustacea</taxon>
        <taxon>Branchiopoda</taxon>
        <taxon>Anostraca</taxon>
        <taxon>Artemiidae</taxon>
        <taxon>Artemia</taxon>
    </lineage>
</organism>
<dbReference type="Proteomes" id="UP001187531">
    <property type="component" value="Unassembled WGS sequence"/>
</dbReference>
<evidence type="ECO:0000313" key="1">
    <source>
        <dbReference type="EMBL" id="KAK2706310.1"/>
    </source>
</evidence>
<gene>
    <name evidence="1" type="ORF">QYM36_016371</name>
</gene>
<dbReference type="EMBL" id="JAVRJZ010000020">
    <property type="protein sequence ID" value="KAK2706310.1"/>
    <property type="molecule type" value="Genomic_DNA"/>
</dbReference>